<dbReference type="Gene3D" id="3.30.565.10">
    <property type="entry name" value="Histidine kinase-like ATPase, C-terminal domain"/>
    <property type="match status" value="1"/>
</dbReference>
<dbReference type="SUPFAM" id="SSF47384">
    <property type="entry name" value="Homodimeric domain of signal transducing histidine kinase"/>
    <property type="match status" value="1"/>
</dbReference>
<dbReference type="STRING" id="1229276.DI53_2996"/>
<dbReference type="PANTHER" id="PTHR43547">
    <property type="entry name" value="TWO-COMPONENT HISTIDINE KINASE"/>
    <property type="match status" value="1"/>
</dbReference>
<dbReference type="SUPFAM" id="SSF55874">
    <property type="entry name" value="ATPase domain of HSP90 chaperone/DNA topoisomerase II/histidine kinase"/>
    <property type="match status" value="1"/>
</dbReference>
<evidence type="ECO:0000256" key="2">
    <source>
        <dbReference type="ARBA" id="ARBA00012438"/>
    </source>
</evidence>
<dbReference type="EMBL" id="JJMU01000054">
    <property type="protein sequence ID" value="KGE13160.1"/>
    <property type="molecule type" value="Genomic_DNA"/>
</dbReference>
<dbReference type="Proteomes" id="UP000031802">
    <property type="component" value="Unassembled WGS sequence"/>
</dbReference>
<keyword evidence="3" id="KW-0597">Phosphoprotein</keyword>
<dbReference type="InterPro" id="IPR003661">
    <property type="entry name" value="HisK_dim/P_dom"/>
</dbReference>
<proteinExistence type="predicted"/>
<feature type="domain" description="Histidine kinase" evidence="5">
    <location>
        <begin position="836"/>
        <end position="1050"/>
    </location>
</feature>
<keyword evidence="7" id="KW-1185">Reference proteome</keyword>
<dbReference type="EC" id="2.7.13.3" evidence="2"/>
<dbReference type="Pfam" id="PF07494">
    <property type="entry name" value="Reg_prop"/>
    <property type="match status" value="5"/>
</dbReference>
<dbReference type="FunFam" id="2.60.40.10:FF:000791">
    <property type="entry name" value="Two-component system sensor histidine kinase/response regulator"/>
    <property type="match status" value="1"/>
</dbReference>
<comment type="caution">
    <text evidence="6">The sequence shown here is derived from an EMBL/GenBank/DDBJ whole genome shotgun (WGS) entry which is preliminary data.</text>
</comment>
<dbReference type="OrthoDB" id="9809670at2"/>
<dbReference type="InterPro" id="IPR011110">
    <property type="entry name" value="Reg_prop"/>
</dbReference>
<evidence type="ECO:0000256" key="3">
    <source>
        <dbReference type="ARBA" id="ARBA00022553"/>
    </source>
</evidence>
<dbReference type="InterPro" id="IPR015943">
    <property type="entry name" value="WD40/YVTN_repeat-like_dom_sf"/>
</dbReference>
<dbReference type="InterPro" id="IPR004358">
    <property type="entry name" value="Sig_transdc_His_kin-like_C"/>
</dbReference>
<dbReference type="InterPro" id="IPR013783">
    <property type="entry name" value="Ig-like_fold"/>
</dbReference>
<reference evidence="6 7" key="2">
    <citation type="journal article" date="2015" name="PLoS ONE">
        <title>Whole-Genome Optical Mapping and Finished Genome Sequence of Sphingobacterium deserti sp. nov., a New Species Isolated from the Western Desert of China.</title>
        <authorList>
            <person name="Teng C."/>
            <person name="Zhou Z."/>
            <person name="Molnar I."/>
            <person name="Li X."/>
            <person name="Tang R."/>
            <person name="Chen M."/>
            <person name="Wang L."/>
            <person name="Su S."/>
            <person name="Zhang W."/>
            <person name="Lin M."/>
        </authorList>
    </citation>
    <scope>NUCLEOTIDE SEQUENCE [LARGE SCALE GENOMIC DNA]</scope>
    <source>
        <strain evidence="7">ACCC05744</strain>
    </source>
</reference>
<comment type="catalytic activity">
    <reaction evidence="1">
        <text>ATP + protein L-histidine = ADP + protein N-phospho-L-histidine.</text>
        <dbReference type="EC" id="2.7.13.3"/>
    </reaction>
</comment>
<dbReference type="Pfam" id="PF00512">
    <property type="entry name" value="HisKA"/>
    <property type="match status" value="1"/>
</dbReference>
<dbReference type="eggNOG" id="COG3292">
    <property type="taxonomic scope" value="Bacteria"/>
</dbReference>
<dbReference type="PANTHER" id="PTHR43547:SF2">
    <property type="entry name" value="HYBRID SIGNAL TRANSDUCTION HISTIDINE KINASE C"/>
    <property type="match status" value="1"/>
</dbReference>
<dbReference type="SMART" id="SM00388">
    <property type="entry name" value="HisKA"/>
    <property type="match status" value="1"/>
</dbReference>
<keyword evidence="4" id="KW-1133">Transmembrane helix</keyword>
<dbReference type="AlphaFoldDB" id="A0A0B8T6V7"/>
<name>A0A0B8T6V7_9SPHI</name>
<dbReference type="SMART" id="SM00387">
    <property type="entry name" value="HATPase_c"/>
    <property type="match status" value="1"/>
</dbReference>
<dbReference type="SUPFAM" id="SSF63829">
    <property type="entry name" value="Calcium-dependent phosphotriesterase"/>
    <property type="match status" value="1"/>
</dbReference>
<dbReference type="Gene3D" id="2.130.10.10">
    <property type="entry name" value="YVTN repeat-like/Quinoprotein amine dehydrogenase"/>
    <property type="match status" value="2"/>
</dbReference>
<dbReference type="InterPro" id="IPR036097">
    <property type="entry name" value="HisK_dim/P_sf"/>
</dbReference>
<dbReference type="FunFam" id="1.10.287.130:FF:000045">
    <property type="entry name" value="Two-component system sensor histidine kinase/response regulator"/>
    <property type="match status" value="1"/>
</dbReference>
<dbReference type="GO" id="GO:0000155">
    <property type="term" value="F:phosphorelay sensor kinase activity"/>
    <property type="evidence" value="ECO:0007669"/>
    <property type="project" value="InterPro"/>
</dbReference>
<evidence type="ECO:0000256" key="1">
    <source>
        <dbReference type="ARBA" id="ARBA00000085"/>
    </source>
</evidence>
<keyword evidence="4" id="KW-0472">Membrane</keyword>
<dbReference type="Gene3D" id="1.10.287.130">
    <property type="match status" value="1"/>
</dbReference>
<dbReference type="Pfam" id="PF07495">
    <property type="entry name" value="Y_Y_Y"/>
    <property type="match status" value="1"/>
</dbReference>
<dbReference type="Gene3D" id="2.60.40.10">
    <property type="entry name" value="Immunoglobulins"/>
    <property type="match status" value="1"/>
</dbReference>
<dbReference type="PRINTS" id="PR00344">
    <property type="entry name" value="BCTRLSENSOR"/>
</dbReference>
<gene>
    <name evidence="6" type="ORF">DI53_2996</name>
</gene>
<dbReference type="PATRIC" id="fig|1229276.3.peg.3098"/>
<dbReference type="InterPro" id="IPR011123">
    <property type="entry name" value="Y_Y_Y"/>
</dbReference>
<evidence type="ECO:0000313" key="6">
    <source>
        <dbReference type="EMBL" id="KGE13160.1"/>
    </source>
</evidence>
<sequence length="1062" mass="120721">MRSLILLIFIEVLSFATAFICRGQDQYYFKHYQTEDGLAHNSVSAIMQDSKGLIWVATRGGLNRFDGYNFKSFRNKHDKYGYLGNNIITALAEDNNGMLWIGTGRGIFCYDPFKEVFTMLKTVPDSYVSHLQVDRHNNLWFSLNAELHQYDIAQQHLENLRIQASCISIDQQRNALWIGNHQGSITVYDIDRRQQATIPVLGQHIPENLRSISKILFTERNEVLIGCFKQGLKSYDLGTRELKSLRLRSQANADIYVRDLALSGSDECWVATESGIYIYNLKTQQSINLRKHADDPYAIADNAVYSVYQDREGGMWAGTFFGGLNYYSQENARFKKYYPVAGVNAISGSAVREICPDSQGNLWIGTEDGGLNKLNLGNGLFTNYMYATEKAMVPYPNIHGMLASGDDLFFGPYYNGLEILDIKKNVVKNRFKLIGENGGPSSDFVLSVYETRDHTILVGTGYGGSGLFTFDRKKNTFARVKEIPTNSYVFDIIEDKQGRIWTGSINKGAFFYHPKTAEKGNVRFSDKVNGKYVDEFAVYGIYEDSDHCLWFTTGGGGLMKVSPEGKLLQKITMEHGLPTNILFRVLEDDEKRLWISSLKGLICYDRQSGNIKTYTKANGLITDQFNFSSAYKAPNGKMYFGSVKGLIVFDPKDFRRTSSGPATYITGFQINNKEVVPETENSPLTRSVLYTDTIVLSYLQNNFSIEFAALNYASPEVTRYAFFMSGLDSKGTYLSRNRKAYFTDLSPGDYTFTVRAKCNVDSWIGQERRLHIKILPPYWRTAYAYASYVLIFILAIVYGVRAYHRYLERKNLQKQRLFEHEKEKDVYRAKIEFFTNIAHEIQTPITLIVGPIELMAGRAKEESMKKSLAMVQRNAKRLVELTTQLLDFRKTEIDQFGLNFVNTDISALLMEQVSNFMPEAQQQHISLMVDVPADPILGFADKEALVKIFTNLLSNAIKYADKMASVKLFVANDGKQEFTLRVRNDGKGIPAALRERVFEPFFRLRGNNRPGTGIGLSLAKSLTELHHGSLTLLPDHEGHVVFELKLPLRHKIEFELSSWKKM</sequence>
<reference evidence="7" key="1">
    <citation type="submission" date="2014-04" db="EMBL/GenBank/DDBJ databases">
        <title>Whole-Genome optical mapping and complete genome sequence of Sphingobacterium deserti sp. nov., a new spaces isolated from desert in the west of China.</title>
        <authorList>
            <person name="Teng C."/>
            <person name="Zhou Z."/>
            <person name="Li X."/>
            <person name="Chen M."/>
            <person name="Lin M."/>
            <person name="Wang L."/>
            <person name="Su S."/>
            <person name="Zhang C."/>
            <person name="Zhang W."/>
        </authorList>
    </citation>
    <scope>NUCLEOTIDE SEQUENCE [LARGE SCALE GENOMIC DNA]</scope>
    <source>
        <strain evidence="7">ACCC05744</strain>
    </source>
</reference>
<dbReference type="InterPro" id="IPR003594">
    <property type="entry name" value="HATPase_dom"/>
</dbReference>
<dbReference type="CDD" id="cd00082">
    <property type="entry name" value="HisKA"/>
    <property type="match status" value="1"/>
</dbReference>
<dbReference type="InterPro" id="IPR005467">
    <property type="entry name" value="His_kinase_dom"/>
</dbReference>
<keyword evidence="4" id="KW-0812">Transmembrane</keyword>
<protein>
    <recommendedName>
        <fullName evidence="2">histidine kinase</fullName>
        <ecNumber evidence="2">2.7.13.3</ecNumber>
    </recommendedName>
</protein>
<evidence type="ECO:0000256" key="4">
    <source>
        <dbReference type="SAM" id="Phobius"/>
    </source>
</evidence>
<organism evidence="6 7">
    <name type="scientific">Sphingobacterium deserti</name>
    <dbReference type="NCBI Taxonomy" id="1229276"/>
    <lineage>
        <taxon>Bacteria</taxon>
        <taxon>Pseudomonadati</taxon>
        <taxon>Bacteroidota</taxon>
        <taxon>Sphingobacteriia</taxon>
        <taxon>Sphingobacteriales</taxon>
        <taxon>Sphingobacteriaceae</taxon>
        <taxon>Sphingobacterium</taxon>
    </lineage>
</organism>
<feature type="transmembrane region" description="Helical" evidence="4">
    <location>
        <begin position="782"/>
        <end position="800"/>
    </location>
</feature>
<dbReference type="SUPFAM" id="SSF101898">
    <property type="entry name" value="NHL repeat"/>
    <property type="match status" value="1"/>
</dbReference>
<dbReference type="Pfam" id="PF02518">
    <property type="entry name" value="HATPase_c"/>
    <property type="match status" value="1"/>
</dbReference>
<dbReference type="RefSeq" id="WP_037501227.1">
    <property type="nucleotide sequence ID" value="NZ_JJMU01000054.1"/>
</dbReference>
<dbReference type="InterPro" id="IPR036890">
    <property type="entry name" value="HATPase_C_sf"/>
</dbReference>
<evidence type="ECO:0000259" key="5">
    <source>
        <dbReference type="PROSITE" id="PS50109"/>
    </source>
</evidence>
<evidence type="ECO:0000313" key="7">
    <source>
        <dbReference type="Proteomes" id="UP000031802"/>
    </source>
</evidence>
<dbReference type="eggNOG" id="COG2205">
    <property type="taxonomic scope" value="Bacteria"/>
</dbReference>
<dbReference type="PROSITE" id="PS50109">
    <property type="entry name" value="HIS_KIN"/>
    <property type="match status" value="1"/>
</dbReference>
<accession>A0A0B8T6V7</accession>